<reference evidence="2 3" key="1">
    <citation type="journal article" date="2012" name="Nat. Biotechnol.">
        <title>Draft genome sequence of pigeonpea (Cajanus cajan), an orphan legume crop of resource-poor farmers.</title>
        <authorList>
            <person name="Varshney R.K."/>
            <person name="Chen W."/>
            <person name="Li Y."/>
            <person name="Bharti A.K."/>
            <person name="Saxena R.K."/>
            <person name="Schlueter J.A."/>
            <person name="Donoghue M.T."/>
            <person name="Azam S."/>
            <person name="Fan G."/>
            <person name="Whaley A.M."/>
            <person name="Farmer A.D."/>
            <person name="Sheridan J."/>
            <person name="Iwata A."/>
            <person name="Tuteja R."/>
            <person name="Penmetsa R.V."/>
            <person name="Wu W."/>
            <person name="Upadhyaya H.D."/>
            <person name="Yang S.P."/>
            <person name="Shah T."/>
            <person name="Saxena K.B."/>
            <person name="Michael T."/>
            <person name="McCombie W.R."/>
            <person name="Yang B."/>
            <person name="Zhang G."/>
            <person name="Yang H."/>
            <person name="Wang J."/>
            <person name="Spillane C."/>
            <person name="Cook D.R."/>
            <person name="May G.D."/>
            <person name="Xu X."/>
            <person name="Jackson S.A."/>
        </authorList>
    </citation>
    <scope>NUCLEOTIDE SEQUENCE [LARGE SCALE GENOMIC DNA]</scope>
    <source>
        <strain evidence="3">cv. Asha</strain>
    </source>
</reference>
<accession>A0A151SIS3</accession>
<evidence type="ECO:0000256" key="1">
    <source>
        <dbReference type="SAM" id="MobiDB-lite"/>
    </source>
</evidence>
<dbReference type="PANTHER" id="PTHR34371">
    <property type="entry name" value="OS01G0551000 PROTEIN"/>
    <property type="match status" value="1"/>
</dbReference>
<dbReference type="PANTHER" id="PTHR34371:SF2">
    <property type="entry name" value="DUF688 FAMILY PROTEIN"/>
    <property type="match status" value="1"/>
</dbReference>
<dbReference type="Gramene" id="C.cajan_00803.t">
    <property type="protein sequence ID" value="C.cajan_00803.t"/>
    <property type="gene ID" value="C.cajan_00803"/>
</dbReference>
<evidence type="ECO:0000313" key="2">
    <source>
        <dbReference type="EMBL" id="KYP54631.1"/>
    </source>
</evidence>
<dbReference type="OMA" id="WANIYEG"/>
<evidence type="ECO:0000313" key="3">
    <source>
        <dbReference type="Proteomes" id="UP000075243"/>
    </source>
</evidence>
<dbReference type="EMBL" id="CM003613">
    <property type="protein sequence ID" value="KYP54631.1"/>
    <property type="molecule type" value="Genomic_DNA"/>
</dbReference>
<proteinExistence type="predicted"/>
<dbReference type="OrthoDB" id="1934555at2759"/>
<protein>
    <submittedName>
        <fullName evidence="2">Uncharacterized protein At4g00950 family</fullName>
    </submittedName>
</protein>
<dbReference type="Proteomes" id="UP000075243">
    <property type="component" value="Chromosome 11"/>
</dbReference>
<keyword evidence="3" id="KW-1185">Reference proteome</keyword>
<feature type="region of interest" description="Disordered" evidence="1">
    <location>
        <begin position="19"/>
        <end position="53"/>
    </location>
</feature>
<gene>
    <name evidence="2" type="ORF">KK1_000826</name>
</gene>
<sequence>MGGCEVEFEEDECKVPRLPLLNPPTMHSPERSGMQTPPLFTSASVPFGWEEEPGKPRPCTALVPFSNPTTPKSLELPPRLLLHSSPTTVLEGPYPTNTCHSPSFRITEDLYGSQRGQLGNMVLNQVEKEKGLFGSWREKALKREATGGSHVFPSSLDKDPDDHVASVLGTTKRVRSMRKRDRSARFTNPFHAESSVWTKMYEGLKRVVSLRSKKVKKYGCGWP</sequence>
<name>A0A151SIS3_CAJCA</name>
<organism evidence="2 3">
    <name type="scientific">Cajanus cajan</name>
    <name type="common">Pigeon pea</name>
    <name type="synonym">Cajanus indicus</name>
    <dbReference type="NCBI Taxonomy" id="3821"/>
    <lineage>
        <taxon>Eukaryota</taxon>
        <taxon>Viridiplantae</taxon>
        <taxon>Streptophyta</taxon>
        <taxon>Embryophyta</taxon>
        <taxon>Tracheophyta</taxon>
        <taxon>Spermatophyta</taxon>
        <taxon>Magnoliopsida</taxon>
        <taxon>eudicotyledons</taxon>
        <taxon>Gunneridae</taxon>
        <taxon>Pentapetalae</taxon>
        <taxon>rosids</taxon>
        <taxon>fabids</taxon>
        <taxon>Fabales</taxon>
        <taxon>Fabaceae</taxon>
        <taxon>Papilionoideae</taxon>
        <taxon>50 kb inversion clade</taxon>
        <taxon>NPAAA clade</taxon>
        <taxon>indigoferoid/millettioid clade</taxon>
        <taxon>Phaseoleae</taxon>
        <taxon>Cajanus</taxon>
    </lineage>
</organism>
<dbReference type="AlphaFoldDB" id="A0A151SIS3"/>
<feature type="compositionally biased region" description="Polar residues" evidence="1">
    <location>
        <begin position="33"/>
        <end position="44"/>
    </location>
</feature>